<name>A0A0B6XSX2_9EUPU</name>
<reference evidence="1" key="1">
    <citation type="submission" date="2014-12" db="EMBL/GenBank/DDBJ databases">
        <title>Insight into the proteome of Arion vulgaris.</title>
        <authorList>
            <person name="Aradska J."/>
            <person name="Bulat T."/>
            <person name="Smidak R."/>
            <person name="Sarate P."/>
            <person name="Gangsoo J."/>
            <person name="Sialana F."/>
            <person name="Bilban M."/>
            <person name="Lubec G."/>
        </authorList>
    </citation>
    <scope>NUCLEOTIDE SEQUENCE</scope>
    <source>
        <tissue evidence="1">Skin</tissue>
    </source>
</reference>
<organism evidence="1">
    <name type="scientific">Arion vulgaris</name>
    <dbReference type="NCBI Taxonomy" id="1028688"/>
    <lineage>
        <taxon>Eukaryota</taxon>
        <taxon>Metazoa</taxon>
        <taxon>Spiralia</taxon>
        <taxon>Lophotrochozoa</taxon>
        <taxon>Mollusca</taxon>
        <taxon>Gastropoda</taxon>
        <taxon>Heterobranchia</taxon>
        <taxon>Euthyneura</taxon>
        <taxon>Panpulmonata</taxon>
        <taxon>Eupulmonata</taxon>
        <taxon>Stylommatophora</taxon>
        <taxon>Helicina</taxon>
        <taxon>Arionoidea</taxon>
        <taxon>Arionidae</taxon>
        <taxon>Arion</taxon>
    </lineage>
</organism>
<sequence length="70" mass="7725">VENTKSGAICDDNSASVPGNKKQIIHSYHDHRDANVCKEPHLSSPNVSQMMLEYSKDSQSLFTTSNKVGF</sequence>
<feature type="non-terminal residue" evidence="1">
    <location>
        <position position="70"/>
    </location>
</feature>
<evidence type="ECO:0000313" key="1">
    <source>
        <dbReference type="EMBL" id="CEK47132.1"/>
    </source>
</evidence>
<dbReference type="EMBL" id="HACG01000267">
    <property type="protein sequence ID" value="CEK47132.1"/>
    <property type="molecule type" value="Transcribed_RNA"/>
</dbReference>
<protein>
    <submittedName>
        <fullName evidence="1">Uncharacterized protein</fullName>
    </submittedName>
</protein>
<accession>A0A0B6XSX2</accession>
<proteinExistence type="predicted"/>
<dbReference type="AlphaFoldDB" id="A0A0B6XSX2"/>
<feature type="non-terminal residue" evidence="1">
    <location>
        <position position="1"/>
    </location>
</feature>
<gene>
    <name evidence="1" type="primary">ORF633</name>
</gene>